<gene>
    <name evidence="2" type="ORF">F7725_027840</name>
</gene>
<evidence type="ECO:0000313" key="2">
    <source>
        <dbReference type="EMBL" id="KAF3835282.1"/>
    </source>
</evidence>
<evidence type="ECO:0000313" key="3">
    <source>
        <dbReference type="Proteomes" id="UP000518266"/>
    </source>
</evidence>
<dbReference type="AlphaFoldDB" id="A0A7J5XE37"/>
<keyword evidence="3" id="KW-1185">Reference proteome</keyword>
<comment type="caution">
    <text evidence="2">The sequence shown here is derived from an EMBL/GenBank/DDBJ whole genome shotgun (WGS) entry which is preliminary data.</text>
</comment>
<protein>
    <submittedName>
        <fullName evidence="2">Uncharacterized protein</fullName>
    </submittedName>
</protein>
<proteinExistence type="predicted"/>
<feature type="compositionally biased region" description="Polar residues" evidence="1">
    <location>
        <begin position="66"/>
        <end position="81"/>
    </location>
</feature>
<sequence>MLASTSGAPAFLRPLLLPPLWRRHSCQEHPWETRRSSVTHTLPLERLEELYIHALASHDEHRTPARGQQRSTMPRAQLSVL</sequence>
<accession>A0A7J5XE37</accession>
<name>A0A7J5XE37_DISMA</name>
<evidence type="ECO:0000256" key="1">
    <source>
        <dbReference type="SAM" id="MobiDB-lite"/>
    </source>
</evidence>
<organism evidence="2 3">
    <name type="scientific">Dissostichus mawsoni</name>
    <name type="common">Antarctic cod</name>
    <dbReference type="NCBI Taxonomy" id="36200"/>
    <lineage>
        <taxon>Eukaryota</taxon>
        <taxon>Metazoa</taxon>
        <taxon>Chordata</taxon>
        <taxon>Craniata</taxon>
        <taxon>Vertebrata</taxon>
        <taxon>Euteleostomi</taxon>
        <taxon>Actinopterygii</taxon>
        <taxon>Neopterygii</taxon>
        <taxon>Teleostei</taxon>
        <taxon>Neoteleostei</taxon>
        <taxon>Acanthomorphata</taxon>
        <taxon>Eupercaria</taxon>
        <taxon>Perciformes</taxon>
        <taxon>Notothenioidei</taxon>
        <taxon>Nototheniidae</taxon>
        <taxon>Dissostichus</taxon>
    </lineage>
</organism>
<feature type="region of interest" description="Disordered" evidence="1">
    <location>
        <begin position="58"/>
        <end position="81"/>
    </location>
</feature>
<dbReference type="Proteomes" id="UP000518266">
    <property type="component" value="Unassembled WGS sequence"/>
</dbReference>
<dbReference type="EMBL" id="JAAKFY010000025">
    <property type="protein sequence ID" value="KAF3835282.1"/>
    <property type="molecule type" value="Genomic_DNA"/>
</dbReference>
<reference evidence="2 3" key="1">
    <citation type="submission" date="2020-03" db="EMBL/GenBank/DDBJ databases">
        <title>Dissostichus mawsoni Genome sequencing and assembly.</title>
        <authorList>
            <person name="Park H."/>
        </authorList>
    </citation>
    <scope>NUCLEOTIDE SEQUENCE [LARGE SCALE GENOMIC DNA]</scope>
    <source>
        <strain evidence="2">DM0001</strain>
        <tissue evidence="2">Muscle</tissue>
    </source>
</reference>